<dbReference type="EnsemblPlants" id="OGLUM01G14080.1">
    <property type="protein sequence ID" value="OGLUM01G14080.1"/>
    <property type="gene ID" value="OGLUM01G14080"/>
</dbReference>
<evidence type="ECO:0000256" key="1">
    <source>
        <dbReference type="SAM" id="MobiDB-lite"/>
    </source>
</evidence>
<reference evidence="2" key="2">
    <citation type="submission" date="2015-04" db="UniProtKB">
        <authorList>
            <consortium name="EnsemblPlants"/>
        </authorList>
    </citation>
    <scope>IDENTIFICATION</scope>
</reference>
<evidence type="ECO:0000313" key="3">
    <source>
        <dbReference type="Proteomes" id="UP000026961"/>
    </source>
</evidence>
<reference evidence="2" key="1">
    <citation type="submission" date="2013-08" db="EMBL/GenBank/DDBJ databases">
        <title>Oryza genome evolution.</title>
        <authorList>
            <person name="Wing R.A."/>
            <person name="Panaud O."/>
            <person name="Oliveira A.C."/>
        </authorList>
    </citation>
    <scope>NUCLEOTIDE SEQUENCE</scope>
</reference>
<name>A0A0D9Y786_9ORYZ</name>
<feature type="region of interest" description="Disordered" evidence="1">
    <location>
        <begin position="1"/>
        <end position="30"/>
    </location>
</feature>
<protein>
    <submittedName>
        <fullName evidence="2">Uncharacterized protein</fullName>
    </submittedName>
</protein>
<reference evidence="2" key="3">
    <citation type="submission" date="2018-05" db="EMBL/GenBank/DDBJ databases">
        <title>OgluRS3 (Oryza glumaepatula Reference Sequence Version 3).</title>
        <authorList>
            <person name="Zhang J."/>
            <person name="Kudrna D."/>
            <person name="Lee S."/>
            <person name="Talag J."/>
            <person name="Welchert J."/>
            <person name="Wing R.A."/>
        </authorList>
    </citation>
    <scope>NUCLEOTIDE SEQUENCE [LARGE SCALE GENOMIC DNA]</scope>
</reference>
<feature type="region of interest" description="Disordered" evidence="1">
    <location>
        <begin position="86"/>
        <end position="112"/>
    </location>
</feature>
<evidence type="ECO:0000313" key="2">
    <source>
        <dbReference type="EnsemblPlants" id="OGLUM01G14080.1"/>
    </source>
</evidence>
<sequence>MSRAMKSAAYEANVGESAVPESPPPPPAWSAHSIDVCCLPSPSSKMKLLFADAGGDVNPDPPPVGEWDGVDGVLYPCEISTTTLLADEDASRHSSTSSCSSMANLRTNGHES</sequence>
<feature type="compositionally biased region" description="Polar residues" evidence="1">
    <location>
        <begin position="102"/>
        <end position="112"/>
    </location>
</feature>
<dbReference type="Proteomes" id="UP000026961">
    <property type="component" value="Chromosome 1"/>
</dbReference>
<keyword evidence="3" id="KW-1185">Reference proteome</keyword>
<dbReference type="Gramene" id="OGLUM01G14080.1">
    <property type="protein sequence ID" value="OGLUM01G14080.1"/>
    <property type="gene ID" value="OGLUM01G14080"/>
</dbReference>
<dbReference type="HOGENOM" id="CLU_2149765_0_0_1"/>
<accession>A0A0D9Y786</accession>
<proteinExistence type="predicted"/>
<organism evidence="2">
    <name type="scientific">Oryza glumipatula</name>
    <dbReference type="NCBI Taxonomy" id="40148"/>
    <lineage>
        <taxon>Eukaryota</taxon>
        <taxon>Viridiplantae</taxon>
        <taxon>Streptophyta</taxon>
        <taxon>Embryophyta</taxon>
        <taxon>Tracheophyta</taxon>
        <taxon>Spermatophyta</taxon>
        <taxon>Magnoliopsida</taxon>
        <taxon>Liliopsida</taxon>
        <taxon>Poales</taxon>
        <taxon>Poaceae</taxon>
        <taxon>BOP clade</taxon>
        <taxon>Oryzoideae</taxon>
        <taxon>Oryzeae</taxon>
        <taxon>Oryzinae</taxon>
        <taxon>Oryza</taxon>
    </lineage>
</organism>
<dbReference type="AlphaFoldDB" id="A0A0D9Y786"/>